<gene>
    <name evidence="2" type="primary">Dana\GF17652</name>
    <name evidence="2" type="synonym">dana_GLEANR_18915</name>
    <name evidence="2" type="ORF">GF17652</name>
</gene>
<dbReference type="OrthoDB" id="8012890at2759"/>
<dbReference type="Proteomes" id="UP000007801">
    <property type="component" value="Unassembled WGS sequence"/>
</dbReference>
<evidence type="ECO:0000313" key="3">
    <source>
        <dbReference type="Proteomes" id="UP000007801"/>
    </source>
</evidence>
<dbReference type="InterPro" id="IPR032071">
    <property type="entry name" value="DUF4806"/>
</dbReference>
<protein>
    <recommendedName>
        <fullName evidence="1">DUF4806 domain-containing protein</fullName>
    </recommendedName>
</protein>
<dbReference type="SMR" id="B3LYD2"/>
<name>B3LYD2_DROAN</name>
<keyword evidence="3" id="KW-1185">Reference proteome</keyword>
<sequence length="228" mass="26448">MIAKVDLIKSPNAVGENEEPFNAKKEIHRLNKEMDMVLENQKKMLNVLRKLVNEPVDTPALDTVAVESLMDAEDNDTAQWKPQEFPLSNVEQLQTVEDELADQLKAISYLKILKIMMKPHGTLRSGGLQKNFNLILEMELLVDMNYNGIHNKIPLRKFTKFNNTLYEALKTDRYLKDDYIADIRQAFRICKNRRNKYACTARKKIREATANAETEIKFEEIMYSTFSS</sequence>
<accession>B3LYD2</accession>
<dbReference type="AlphaFoldDB" id="B3LYD2"/>
<dbReference type="Pfam" id="PF16064">
    <property type="entry name" value="DUF4806"/>
    <property type="match status" value="1"/>
</dbReference>
<evidence type="ECO:0000313" key="2">
    <source>
        <dbReference type="EMBL" id="EDV41795.2"/>
    </source>
</evidence>
<dbReference type="HOGENOM" id="CLU_1877560_0_0_1"/>
<organism evidence="2 3">
    <name type="scientific">Drosophila ananassae</name>
    <name type="common">Fruit fly</name>
    <dbReference type="NCBI Taxonomy" id="7217"/>
    <lineage>
        <taxon>Eukaryota</taxon>
        <taxon>Metazoa</taxon>
        <taxon>Ecdysozoa</taxon>
        <taxon>Arthropoda</taxon>
        <taxon>Hexapoda</taxon>
        <taxon>Insecta</taxon>
        <taxon>Pterygota</taxon>
        <taxon>Neoptera</taxon>
        <taxon>Endopterygota</taxon>
        <taxon>Diptera</taxon>
        <taxon>Brachycera</taxon>
        <taxon>Muscomorpha</taxon>
        <taxon>Ephydroidea</taxon>
        <taxon>Drosophilidae</taxon>
        <taxon>Drosophila</taxon>
        <taxon>Sophophora</taxon>
    </lineage>
</organism>
<evidence type="ECO:0000259" key="1">
    <source>
        <dbReference type="Pfam" id="PF16064"/>
    </source>
</evidence>
<reference evidence="2 3" key="1">
    <citation type="journal article" date="2007" name="Nature">
        <title>Evolution of genes and genomes on the Drosophila phylogeny.</title>
        <authorList>
            <consortium name="Drosophila 12 Genomes Consortium"/>
            <person name="Clark A.G."/>
            <person name="Eisen M.B."/>
            <person name="Smith D.R."/>
            <person name="Bergman C.M."/>
            <person name="Oliver B."/>
            <person name="Markow T.A."/>
            <person name="Kaufman T.C."/>
            <person name="Kellis M."/>
            <person name="Gelbart W."/>
            <person name="Iyer V.N."/>
            <person name="Pollard D.A."/>
            <person name="Sackton T.B."/>
            <person name="Larracuente A.M."/>
            <person name="Singh N.D."/>
            <person name="Abad J.P."/>
            <person name="Abt D.N."/>
            <person name="Adryan B."/>
            <person name="Aguade M."/>
            <person name="Akashi H."/>
            <person name="Anderson W.W."/>
            <person name="Aquadro C.F."/>
            <person name="Ardell D.H."/>
            <person name="Arguello R."/>
            <person name="Artieri C.G."/>
            <person name="Barbash D.A."/>
            <person name="Barker D."/>
            <person name="Barsanti P."/>
            <person name="Batterham P."/>
            <person name="Batzoglou S."/>
            <person name="Begun D."/>
            <person name="Bhutkar A."/>
            <person name="Blanco E."/>
            <person name="Bosak S.A."/>
            <person name="Bradley R.K."/>
            <person name="Brand A.D."/>
            <person name="Brent M.R."/>
            <person name="Brooks A.N."/>
            <person name="Brown R.H."/>
            <person name="Butlin R.K."/>
            <person name="Caggese C."/>
            <person name="Calvi B.R."/>
            <person name="Bernardo de Carvalho A."/>
            <person name="Caspi A."/>
            <person name="Castrezana S."/>
            <person name="Celniker S.E."/>
            <person name="Chang J.L."/>
            <person name="Chapple C."/>
            <person name="Chatterji S."/>
            <person name="Chinwalla A."/>
            <person name="Civetta A."/>
            <person name="Clifton S.W."/>
            <person name="Comeron J.M."/>
            <person name="Costello J.C."/>
            <person name="Coyne J.A."/>
            <person name="Daub J."/>
            <person name="David R.G."/>
            <person name="Delcher A.L."/>
            <person name="Delehaunty K."/>
            <person name="Do C.B."/>
            <person name="Ebling H."/>
            <person name="Edwards K."/>
            <person name="Eickbush T."/>
            <person name="Evans J.D."/>
            <person name="Filipski A."/>
            <person name="Findeiss S."/>
            <person name="Freyhult E."/>
            <person name="Fulton L."/>
            <person name="Fulton R."/>
            <person name="Garcia A.C."/>
            <person name="Gardiner A."/>
            <person name="Garfield D.A."/>
            <person name="Garvin B.E."/>
            <person name="Gibson G."/>
            <person name="Gilbert D."/>
            <person name="Gnerre S."/>
            <person name="Godfrey J."/>
            <person name="Good R."/>
            <person name="Gotea V."/>
            <person name="Gravely B."/>
            <person name="Greenberg A.J."/>
            <person name="Griffiths-Jones S."/>
            <person name="Gross S."/>
            <person name="Guigo R."/>
            <person name="Gustafson E.A."/>
            <person name="Haerty W."/>
            <person name="Hahn M.W."/>
            <person name="Halligan D.L."/>
            <person name="Halpern A.L."/>
            <person name="Halter G.M."/>
            <person name="Han M.V."/>
            <person name="Heger A."/>
            <person name="Hillier L."/>
            <person name="Hinrichs A.S."/>
            <person name="Holmes I."/>
            <person name="Hoskins R.A."/>
            <person name="Hubisz M.J."/>
            <person name="Hultmark D."/>
            <person name="Huntley M.A."/>
            <person name="Jaffe D.B."/>
            <person name="Jagadeeshan S."/>
            <person name="Jeck W.R."/>
            <person name="Johnson J."/>
            <person name="Jones C.D."/>
            <person name="Jordan W.C."/>
            <person name="Karpen G.H."/>
            <person name="Kataoka E."/>
            <person name="Keightley P.D."/>
            <person name="Kheradpour P."/>
            <person name="Kirkness E.F."/>
            <person name="Koerich L.B."/>
            <person name="Kristiansen K."/>
            <person name="Kudrna D."/>
            <person name="Kulathinal R.J."/>
            <person name="Kumar S."/>
            <person name="Kwok R."/>
            <person name="Lander E."/>
            <person name="Langley C.H."/>
            <person name="Lapoint R."/>
            <person name="Lazzaro B.P."/>
            <person name="Lee S.J."/>
            <person name="Levesque L."/>
            <person name="Li R."/>
            <person name="Lin C.F."/>
            <person name="Lin M.F."/>
            <person name="Lindblad-Toh K."/>
            <person name="Llopart A."/>
            <person name="Long M."/>
            <person name="Low L."/>
            <person name="Lozovsky E."/>
            <person name="Lu J."/>
            <person name="Luo M."/>
            <person name="Machado C.A."/>
            <person name="Makalowski W."/>
            <person name="Marzo M."/>
            <person name="Matsuda M."/>
            <person name="Matzkin L."/>
            <person name="McAllister B."/>
            <person name="McBride C.S."/>
            <person name="McKernan B."/>
            <person name="McKernan K."/>
            <person name="Mendez-Lago M."/>
            <person name="Minx P."/>
            <person name="Mollenhauer M.U."/>
            <person name="Montooth K."/>
            <person name="Mount S.M."/>
            <person name="Mu X."/>
            <person name="Myers E."/>
            <person name="Negre B."/>
            <person name="Newfeld S."/>
            <person name="Nielsen R."/>
            <person name="Noor M.A."/>
            <person name="O'Grady P."/>
            <person name="Pachter L."/>
            <person name="Papaceit M."/>
            <person name="Parisi M.J."/>
            <person name="Parisi M."/>
            <person name="Parts L."/>
            <person name="Pedersen J.S."/>
            <person name="Pesole G."/>
            <person name="Phillippy A.M."/>
            <person name="Ponting C.P."/>
            <person name="Pop M."/>
            <person name="Porcelli D."/>
            <person name="Powell J.R."/>
            <person name="Prohaska S."/>
            <person name="Pruitt K."/>
            <person name="Puig M."/>
            <person name="Quesneville H."/>
            <person name="Ram K.R."/>
            <person name="Rand D."/>
            <person name="Rasmussen M.D."/>
            <person name="Reed L.K."/>
            <person name="Reenan R."/>
            <person name="Reily A."/>
            <person name="Remington K.A."/>
            <person name="Rieger T.T."/>
            <person name="Ritchie M.G."/>
            <person name="Robin C."/>
            <person name="Rogers Y.H."/>
            <person name="Rohde C."/>
            <person name="Rozas J."/>
            <person name="Rubenfield M.J."/>
            <person name="Ruiz A."/>
            <person name="Russo S."/>
            <person name="Salzberg S.L."/>
            <person name="Sanchez-Gracia A."/>
            <person name="Saranga D.J."/>
            <person name="Sato H."/>
            <person name="Schaeffer S.W."/>
            <person name="Schatz M.C."/>
            <person name="Schlenke T."/>
            <person name="Schwartz R."/>
            <person name="Segarra C."/>
            <person name="Singh R.S."/>
            <person name="Sirot L."/>
            <person name="Sirota M."/>
            <person name="Sisneros N.B."/>
            <person name="Smith C.D."/>
            <person name="Smith T.F."/>
            <person name="Spieth J."/>
            <person name="Stage D.E."/>
            <person name="Stark A."/>
            <person name="Stephan W."/>
            <person name="Strausberg R.L."/>
            <person name="Strempel S."/>
            <person name="Sturgill D."/>
            <person name="Sutton G."/>
            <person name="Sutton G.G."/>
            <person name="Tao W."/>
            <person name="Teichmann S."/>
            <person name="Tobari Y.N."/>
            <person name="Tomimura Y."/>
            <person name="Tsolas J.M."/>
            <person name="Valente V.L."/>
            <person name="Venter E."/>
            <person name="Venter J.C."/>
            <person name="Vicario S."/>
            <person name="Vieira F.G."/>
            <person name="Vilella A.J."/>
            <person name="Villasante A."/>
            <person name="Walenz B."/>
            <person name="Wang J."/>
            <person name="Wasserman M."/>
            <person name="Watts T."/>
            <person name="Wilson D."/>
            <person name="Wilson R.K."/>
            <person name="Wing R.A."/>
            <person name="Wolfner M.F."/>
            <person name="Wong A."/>
            <person name="Wong G.K."/>
            <person name="Wu C.I."/>
            <person name="Wu G."/>
            <person name="Yamamoto D."/>
            <person name="Yang H.P."/>
            <person name="Yang S.P."/>
            <person name="Yorke J.A."/>
            <person name="Yoshida K."/>
            <person name="Zdobnov E."/>
            <person name="Zhang P."/>
            <person name="Zhang Y."/>
            <person name="Zimin A.V."/>
            <person name="Baldwin J."/>
            <person name="Abdouelleil A."/>
            <person name="Abdulkadir J."/>
            <person name="Abebe A."/>
            <person name="Abera B."/>
            <person name="Abreu J."/>
            <person name="Acer S.C."/>
            <person name="Aftuck L."/>
            <person name="Alexander A."/>
            <person name="An P."/>
            <person name="Anderson E."/>
            <person name="Anderson S."/>
            <person name="Arachi H."/>
            <person name="Azer M."/>
            <person name="Bachantsang P."/>
            <person name="Barry A."/>
            <person name="Bayul T."/>
            <person name="Berlin A."/>
            <person name="Bessette D."/>
            <person name="Bloom T."/>
            <person name="Blye J."/>
            <person name="Boguslavskiy L."/>
            <person name="Bonnet C."/>
            <person name="Boukhgalter B."/>
            <person name="Bourzgui I."/>
            <person name="Brown A."/>
            <person name="Cahill P."/>
            <person name="Channer S."/>
            <person name="Cheshatsang Y."/>
            <person name="Chuda L."/>
            <person name="Citroen M."/>
            <person name="Collymore A."/>
            <person name="Cooke P."/>
            <person name="Costello M."/>
            <person name="D'Aco K."/>
            <person name="Daza R."/>
            <person name="De Haan G."/>
            <person name="DeGray S."/>
            <person name="DeMaso C."/>
            <person name="Dhargay N."/>
            <person name="Dooley K."/>
            <person name="Dooley E."/>
            <person name="Doricent M."/>
            <person name="Dorje P."/>
            <person name="Dorjee K."/>
            <person name="Dupes A."/>
            <person name="Elong R."/>
            <person name="Falk J."/>
            <person name="Farina A."/>
            <person name="Faro S."/>
            <person name="Ferguson D."/>
            <person name="Fisher S."/>
            <person name="Foley C.D."/>
            <person name="Franke A."/>
            <person name="Friedrich D."/>
            <person name="Gadbois L."/>
            <person name="Gearin G."/>
            <person name="Gearin C.R."/>
            <person name="Giannoukos G."/>
            <person name="Goode T."/>
            <person name="Graham J."/>
            <person name="Grandbois E."/>
            <person name="Grewal S."/>
            <person name="Gyaltsen K."/>
            <person name="Hafez N."/>
            <person name="Hagos B."/>
            <person name="Hall J."/>
            <person name="Henson C."/>
            <person name="Hollinger A."/>
            <person name="Honan T."/>
            <person name="Huard M.D."/>
            <person name="Hughes L."/>
            <person name="Hurhula B."/>
            <person name="Husby M.E."/>
            <person name="Kamat A."/>
            <person name="Kanga B."/>
            <person name="Kashin S."/>
            <person name="Khazanovich D."/>
            <person name="Kisner P."/>
            <person name="Lance K."/>
            <person name="Lara M."/>
            <person name="Lee W."/>
            <person name="Lennon N."/>
            <person name="Letendre F."/>
            <person name="LeVine R."/>
            <person name="Lipovsky A."/>
            <person name="Liu X."/>
            <person name="Liu J."/>
            <person name="Liu S."/>
            <person name="Lokyitsang T."/>
            <person name="Lokyitsang Y."/>
            <person name="Lubonja R."/>
            <person name="Lui A."/>
            <person name="MacDonald P."/>
            <person name="Magnisalis V."/>
            <person name="Maru K."/>
            <person name="Matthews C."/>
            <person name="McCusker W."/>
            <person name="McDonough S."/>
            <person name="Mehta T."/>
            <person name="Meldrim J."/>
            <person name="Meneus L."/>
            <person name="Mihai O."/>
            <person name="Mihalev A."/>
            <person name="Mihova T."/>
            <person name="Mittelman R."/>
            <person name="Mlenga V."/>
            <person name="Montmayeur A."/>
            <person name="Mulrain L."/>
            <person name="Navidi A."/>
            <person name="Naylor J."/>
            <person name="Negash T."/>
            <person name="Nguyen T."/>
            <person name="Nguyen N."/>
            <person name="Nicol R."/>
            <person name="Norbu C."/>
            <person name="Norbu N."/>
            <person name="Novod N."/>
            <person name="O'Neill B."/>
            <person name="Osman S."/>
            <person name="Markiewicz E."/>
            <person name="Oyono O.L."/>
            <person name="Patti C."/>
            <person name="Phunkhang P."/>
            <person name="Pierre F."/>
            <person name="Priest M."/>
            <person name="Raghuraman S."/>
            <person name="Rege F."/>
            <person name="Reyes R."/>
            <person name="Rise C."/>
            <person name="Rogov P."/>
            <person name="Ross K."/>
            <person name="Ryan E."/>
            <person name="Settipalli S."/>
            <person name="Shea T."/>
            <person name="Sherpa N."/>
            <person name="Shi L."/>
            <person name="Shih D."/>
            <person name="Sparrow T."/>
            <person name="Spaulding J."/>
            <person name="Stalker J."/>
            <person name="Stange-Thomann N."/>
            <person name="Stavropoulos S."/>
            <person name="Stone C."/>
            <person name="Strader C."/>
            <person name="Tesfaye S."/>
            <person name="Thomson T."/>
            <person name="Thoulutsang Y."/>
            <person name="Thoulutsang D."/>
            <person name="Topham K."/>
            <person name="Topping I."/>
            <person name="Tsamla T."/>
            <person name="Vassiliev H."/>
            <person name="Vo A."/>
            <person name="Wangchuk T."/>
            <person name="Wangdi T."/>
            <person name="Weiand M."/>
            <person name="Wilkinson J."/>
            <person name="Wilson A."/>
            <person name="Yadav S."/>
            <person name="Young G."/>
            <person name="Yu Q."/>
            <person name="Zembek L."/>
            <person name="Zhong D."/>
            <person name="Zimmer A."/>
            <person name="Zwirko Z."/>
            <person name="Jaffe D.B."/>
            <person name="Alvarez P."/>
            <person name="Brockman W."/>
            <person name="Butler J."/>
            <person name="Chin C."/>
            <person name="Gnerre S."/>
            <person name="Grabherr M."/>
            <person name="Kleber M."/>
            <person name="Mauceli E."/>
            <person name="MacCallum I."/>
        </authorList>
    </citation>
    <scope>NUCLEOTIDE SEQUENCE [LARGE SCALE GENOMIC DNA]</scope>
    <source>
        <strain evidence="3">Tucson 14024-0371.13</strain>
    </source>
</reference>
<dbReference type="EMBL" id="CH902617">
    <property type="protein sequence ID" value="EDV41795.2"/>
    <property type="molecule type" value="Genomic_DNA"/>
</dbReference>
<dbReference type="InParanoid" id="B3LYD2"/>
<feature type="domain" description="DUF4806" evidence="1">
    <location>
        <begin position="80"/>
        <end position="168"/>
    </location>
</feature>
<proteinExistence type="predicted"/>